<keyword evidence="2" id="KW-1185">Reference proteome</keyword>
<dbReference type="GeneID" id="30074276"/>
<dbReference type="VEuPathDB" id="FungiDB:FVEG_17400"/>
<dbReference type="RefSeq" id="XP_018760998.1">
    <property type="nucleotide sequence ID" value="XM_018906645.1"/>
</dbReference>
<reference evidence="1 2" key="1">
    <citation type="journal article" date="2010" name="Nature">
        <title>Comparative genomics reveals mobile pathogenicity chromosomes in Fusarium.</title>
        <authorList>
            <person name="Ma L.J."/>
            <person name="van der Does H.C."/>
            <person name="Borkovich K.A."/>
            <person name="Coleman J.J."/>
            <person name="Daboussi M.J."/>
            <person name="Di Pietro A."/>
            <person name="Dufresne M."/>
            <person name="Freitag M."/>
            <person name="Grabherr M."/>
            <person name="Henrissat B."/>
            <person name="Houterman P.M."/>
            <person name="Kang S."/>
            <person name="Shim W.B."/>
            <person name="Woloshuk C."/>
            <person name="Xie X."/>
            <person name="Xu J.R."/>
            <person name="Antoniw J."/>
            <person name="Baker S.E."/>
            <person name="Bluhm B.H."/>
            <person name="Breakspear A."/>
            <person name="Brown D.W."/>
            <person name="Butchko R.A."/>
            <person name="Chapman S."/>
            <person name="Coulson R."/>
            <person name="Coutinho P.M."/>
            <person name="Danchin E.G."/>
            <person name="Diener A."/>
            <person name="Gale L.R."/>
            <person name="Gardiner D.M."/>
            <person name="Goff S."/>
            <person name="Hammond-Kosack K.E."/>
            <person name="Hilburn K."/>
            <person name="Hua-Van A."/>
            <person name="Jonkers W."/>
            <person name="Kazan K."/>
            <person name="Kodira C.D."/>
            <person name="Koehrsen M."/>
            <person name="Kumar L."/>
            <person name="Lee Y.H."/>
            <person name="Li L."/>
            <person name="Manners J.M."/>
            <person name="Miranda-Saavedra D."/>
            <person name="Mukherjee M."/>
            <person name="Park G."/>
            <person name="Park J."/>
            <person name="Park S.Y."/>
            <person name="Proctor R.H."/>
            <person name="Regev A."/>
            <person name="Ruiz-Roldan M.C."/>
            <person name="Sain D."/>
            <person name="Sakthikumar S."/>
            <person name="Sykes S."/>
            <person name="Schwartz D.C."/>
            <person name="Turgeon B.G."/>
            <person name="Wapinski I."/>
            <person name="Yoder O."/>
            <person name="Young S."/>
            <person name="Zeng Q."/>
            <person name="Zhou S."/>
            <person name="Galagan J."/>
            <person name="Cuomo C.A."/>
            <person name="Kistler H.C."/>
            <person name="Rep M."/>
        </authorList>
    </citation>
    <scope>NUCLEOTIDE SEQUENCE [LARGE SCALE GENOMIC DNA]</scope>
    <source>
        <strain evidence="2">M3125 / FGSC 7600</strain>
    </source>
</reference>
<name>W7NEU3_GIBM7</name>
<evidence type="ECO:0000313" key="1">
    <source>
        <dbReference type="EMBL" id="EWG54807.1"/>
    </source>
</evidence>
<accession>W7NEU3</accession>
<dbReference type="EMBL" id="CM000588">
    <property type="protein sequence ID" value="EWG54807.1"/>
    <property type="molecule type" value="Genomic_DNA"/>
</dbReference>
<evidence type="ECO:0000313" key="2">
    <source>
        <dbReference type="Proteomes" id="UP000009096"/>
    </source>
</evidence>
<gene>
    <name evidence="1" type="ORF">FVEG_17400</name>
</gene>
<dbReference type="KEGG" id="fvr:FVEG_17400"/>
<proteinExistence type="predicted"/>
<dbReference type="EMBL" id="DS022262">
    <property type="protein sequence ID" value="EWG54807.1"/>
    <property type="molecule type" value="Genomic_DNA"/>
</dbReference>
<dbReference type="OrthoDB" id="5104274at2759"/>
<organism evidence="1 2">
    <name type="scientific">Gibberella moniliformis (strain M3125 / FGSC 7600)</name>
    <name type="common">Maize ear and stalk rot fungus</name>
    <name type="synonym">Fusarium verticillioides</name>
    <dbReference type="NCBI Taxonomy" id="334819"/>
    <lineage>
        <taxon>Eukaryota</taxon>
        <taxon>Fungi</taxon>
        <taxon>Dikarya</taxon>
        <taxon>Ascomycota</taxon>
        <taxon>Pezizomycotina</taxon>
        <taxon>Sordariomycetes</taxon>
        <taxon>Hypocreomycetidae</taxon>
        <taxon>Hypocreales</taxon>
        <taxon>Nectriaceae</taxon>
        <taxon>Fusarium</taxon>
        <taxon>Fusarium fujikuroi species complex</taxon>
    </lineage>
</organism>
<dbReference type="Proteomes" id="UP000009096">
    <property type="component" value="Chromosome 11"/>
</dbReference>
<protein>
    <submittedName>
        <fullName evidence="1">Uncharacterized protein</fullName>
    </submittedName>
</protein>
<dbReference type="AlphaFoldDB" id="W7NEU3"/>
<sequence length="59" mass="6941">MSTDTENADDPLERNCKWVRDVLEKLVTGVIVSWEKAYDVLSEVEMISKEIELHSRYLR</sequence>